<name>A0AAW0YMU8_CHEQU</name>
<comment type="similarity">
    <text evidence="1">Belongs to the VPS13 family.</text>
</comment>
<accession>A0AAW0YMU8</accession>
<keyword evidence="2" id="KW-0813">Transport</keyword>
<gene>
    <name evidence="4" type="ORF">OTU49_002398</name>
</gene>
<sequence length="334" mass="37882">MFESLVSELLNRVLGTYIENLDGSKLKLSIWGGDVELLELEVKQSALDELNLPVRPVFGHIGRLTLKIPWSQLYSAPWVAIVERLLVIVVPNTSIKYDADREEKLLQEIKMSTLQRAESAKLKIKEMEKGSKLKSQDSFHEKLIAQVIRNIQVTIRDIHIRYEDSVSCSSAPFAAGVTLHDLSMKSTNSDWKPCLDTDKLIYKLNSLDSLGIYWNPNAELLSELNQSKEKTVQCLTSLIAAQEHLPQGMKYIIGPICSIAKLQIDSKPEDDEPSFSIPVINLDFVMDELAIGLSRHQYSNIMALLDSFDRLKVSSKFRKFRPAINRIKGNARKW</sequence>
<dbReference type="GO" id="GO:0006623">
    <property type="term" value="P:protein targeting to vacuole"/>
    <property type="evidence" value="ECO:0007669"/>
    <property type="project" value="TreeGrafter"/>
</dbReference>
<reference evidence="4 5" key="1">
    <citation type="journal article" date="2024" name="BMC Genomics">
        <title>Genome assembly of redclaw crayfish (Cherax quadricarinatus) provides insights into its immune adaptation and hypoxia tolerance.</title>
        <authorList>
            <person name="Liu Z."/>
            <person name="Zheng J."/>
            <person name="Li H."/>
            <person name="Fang K."/>
            <person name="Wang S."/>
            <person name="He J."/>
            <person name="Zhou D."/>
            <person name="Weng S."/>
            <person name="Chi M."/>
            <person name="Gu Z."/>
            <person name="He J."/>
            <person name="Li F."/>
            <person name="Wang M."/>
        </authorList>
    </citation>
    <scope>NUCLEOTIDE SEQUENCE [LARGE SCALE GENOMIC DNA]</scope>
    <source>
        <strain evidence="4">ZL_2023a</strain>
    </source>
</reference>
<comment type="caution">
    <text evidence="4">The sequence shown here is derived from an EMBL/GenBank/DDBJ whole genome shotgun (WGS) entry which is preliminary data.</text>
</comment>
<dbReference type="Pfam" id="PF12624">
    <property type="entry name" value="VPS13_N"/>
    <property type="match status" value="1"/>
</dbReference>
<evidence type="ECO:0000256" key="1">
    <source>
        <dbReference type="ARBA" id="ARBA00006545"/>
    </source>
</evidence>
<protein>
    <recommendedName>
        <fullName evidence="3">Chorein N-terminal domain-containing protein</fullName>
    </recommendedName>
</protein>
<dbReference type="PANTHER" id="PTHR16166:SF93">
    <property type="entry name" value="INTERMEMBRANE LIPID TRANSFER PROTEIN VPS13"/>
    <property type="match status" value="1"/>
</dbReference>
<evidence type="ECO:0000313" key="4">
    <source>
        <dbReference type="EMBL" id="KAK8753079.1"/>
    </source>
</evidence>
<dbReference type="AlphaFoldDB" id="A0AAW0YMU8"/>
<evidence type="ECO:0000256" key="2">
    <source>
        <dbReference type="ARBA" id="ARBA00022448"/>
    </source>
</evidence>
<dbReference type="EMBL" id="JARKIK010000003">
    <property type="protein sequence ID" value="KAK8753079.1"/>
    <property type="molecule type" value="Genomic_DNA"/>
</dbReference>
<keyword evidence="5" id="KW-1185">Reference proteome</keyword>
<dbReference type="PANTHER" id="PTHR16166">
    <property type="entry name" value="VACUOLAR PROTEIN SORTING-ASSOCIATED PROTEIN VPS13"/>
    <property type="match status" value="1"/>
</dbReference>
<organism evidence="4 5">
    <name type="scientific">Cherax quadricarinatus</name>
    <name type="common">Australian red claw crayfish</name>
    <dbReference type="NCBI Taxonomy" id="27406"/>
    <lineage>
        <taxon>Eukaryota</taxon>
        <taxon>Metazoa</taxon>
        <taxon>Ecdysozoa</taxon>
        <taxon>Arthropoda</taxon>
        <taxon>Crustacea</taxon>
        <taxon>Multicrustacea</taxon>
        <taxon>Malacostraca</taxon>
        <taxon>Eumalacostraca</taxon>
        <taxon>Eucarida</taxon>
        <taxon>Decapoda</taxon>
        <taxon>Pleocyemata</taxon>
        <taxon>Astacidea</taxon>
        <taxon>Parastacoidea</taxon>
        <taxon>Parastacidae</taxon>
        <taxon>Cherax</taxon>
    </lineage>
</organism>
<dbReference type="GO" id="GO:0045053">
    <property type="term" value="P:protein retention in Golgi apparatus"/>
    <property type="evidence" value="ECO:0007669"/>
    <property type="project" value="TreeGrafter"/>
</dbReference>
<dbReference type="InterPro" id="IPR026847">
    <property type="entry name" value="VPS13"/>
</dbReference>
<evidence type="ECO:0000259" key="3">
    <source>
        <dbReference type="Pfam" id="PF12624"/>
    </source>
</evidence>
<feature type="domain" description="Chorein N-terminal" evidence="3">
    <location>
        <begin position="1"/>
        <end position="334"/>
    </location>
</feature>
<evidence type="ECO:0000313" key="5">
    <source>
        <dbReference type="Proteomes" id="UP001445076"/>
    </source>
</evidence>
<dbReference type="Proteomes" id="UP001445076">
    <property type="component" value="Unassembled WGS sequence"/>
</dbReference>
<proteinExistence type="inferred from homology"/>
<dbReference type="InterPro" id="IPR026854">
    <property type="entry name" value="VPS13_N"/>
</dbReference>